<evidence type="ECO:0000313" key="3">
    <source>
        <dbReference type="EMBL" id="KXS14464.1"/>
    </source>
</evidence>
<dbReference type="InterPro" id="IPR036020">
    <property type="entry name" value="WW_dom_sf"/>
</dbReference>
<evidence type="ECO:0000256" key="1">
    <source>
        <dbReference type="SAM" id="MobiDB-lite"/>
    </source>
</evidence>
<dbReference type="Gene3D" id="2.20.70.10">
    <property type="match status" value="1"/>
</dbReference>
<feature type="compositionally biased region" description="Pro residues" evidence="1">
    <location>
        <begin position="65"/>
        <end position="88"/>
    </location>
</feature>
<evidence type="ECO:0000259" key="2">
    <source>
        <dbReference type="PROSITE" id="PS50020"/>
    </source>
</evidence>
<feature type="compositionally biased region" description="Low complexity" evidence="1">
    <location>
        <begin position="1"/>
        <end position="10"/>
    </location>
</feature>
<dbReference type="Proteomes" id="UP000070544">
    <property type="component" value="Unassembled WGS sequence"/>
</dbReference>
<accession>A0A139AD03</accession>
<keyword evidence="4" id="KW-1185">Reference proteome</keyword>
<dbReference type="SMART" id="SM00456">
    <property type="entry name" value="WW"/>
    <property type="match status" value="1"/>
</dbReference>
<sequence>MSAPDQASPQAYPPPPPQGGRPPPQDPNSLPPDWDAVFDPSTGKWYFYNKRIGETTWTDPRMANPVPPPPPPQKQPPPPPYVPQPAPATLPAQPGESEMRFPSLTSF</sequence>
<dbReference type="InterPro" id="IPR001202">
    <property type="entry name" value="WW_dom"/>
</dbReference>
<protein>
    <recommendedName>
        <fullName evidence="2">WW domain-containing protein</fullName>
    </recommendedName>
</protein>
<reference evidence="3 4" key="1">
    <citation type="journal article" date="2015" name="Genome Biol. Evol.">
        <title>Phylogenomic analyses indicate that early fungi evolved digesting cell walls of algal ancestors of land plants.</title>
        <authorList>
            <person name="Chang Y."/>
            <person name="Wang S."/>
            <person name="Sekimoto S."/>
            <person name="Aerts A.L."/>
            <person name="Choi C."/>
            <person name="Clum A."/>
            <person name="LaButti K.M."/>
            <person name="Lindquist E.A."/>
            <person name="Yee Ngan C."/>
            <person name="Ohm R.A."/>
            <person name="Salamov A.A."/>
            <person name="Grigoriev I.V."/>
            <person name="Spatafora J.W."/>
            <person name="Berbee M.L."/>
        </authorList>
    </citation>
    <scope>NUCLEOTIDE SEQUENCE [LARGE SCALE GENOMIC DNA]</scope>
    <source>
        <strain evidence="3 4">JEL478</strain>
    </source>
</reference>
<feature type="region of interest" description="Disordered" evidence="1">
    <location>
        <begin position="1"/>
        <end position="37"/>
    </location>
</feature>
<name>A0A139AD03_GONPJ</name>
<gene>
    <name evidence="3" type="ORF">M427DRAFT_33146</name>
</gene>
<dbReference type="CDD" id="cd00201">
    <property type="entry name" value="WW"/>
    <property type="match status" value="1"/>
</dbReference>
<dbReference type="AlphaFoldDB" id="A0A139AD03"/>
<dbReference type="Pfam" id="PF00397">
    <property type="entry name" value="WW"/>
    <property type="match status" value="1"/>
</dbReference>
<organism evidence="3 4">
    <name type="scientific">Gonapodya prolifera (strain JEL478)</name>
    <name type="common">Monoblepharis prolifera</name>
    <dbReference type="NCBI Taxonomy" id="1344416"/>
    <lineage>
        <taxon>Eukaryota</taxon>
        <taxon>Fungi</taxon>
        <taxon>Fungi incertae sedis</taxon>
        <taxon>Chytridiomycota</taxon>
        <taxon>Chytridiomycota incertae sedis</taxon>
        <taxon>Monoblepharidomycetes</taxon>
        <taxon>Monoblepharidales</taxon>
        <taxon>Gonapodyaceae</taxon>
        <taxon>Gonapodya</taxon>
    </lineage>
</organism>
<proteinExistence type="predicted"/>
<evidence type="ECO:0000313" key="4">
    <source>
        <dbReference type="Proteomes" id="UP000070544"/>
    </source>
</evidence>
<feature type="region of interest" description="Disordered" evidence="1">
    <location>
        <begin position="57"/>
        <end position="107"/>
    </location>
</feature>
<feature type="compositionally biased region" description="Pro residues" evidence="1">
    <location>
        <begin position="11"/>
        <end position="30"/>
    </location>
</feature>
<dbReference type="SUPFAM" id="SSF51045">
    <property type="entry name" value="WW domain"/>
    <property type="match status" value="1"/>
</dbReference>
<dbReference type="PROSITE" id="PS01159">
    <property type="entry name" value="WW_DOMAIN_1"/>
    <property type="match status" value="1"/>
</dbReference>
<dbReference type="EMBL" id="KQ965769">
    <property type="protein sequence ID" value="KXS14464.1"/>
    <property type="molecule type" value="Genomic_DNA"/>
</dbReference>
<dbReference type="PROSITE" id="PS50020">
    <property type="entry name" value="WW_DOMAIN_2"/>
    <property type="match status" value="1"/>
</dbReference>
<feature type="domain" description="WW" evidence="2">
    <location>
        <begin position="28"/>
        <end position="62"/>
    </location>
</feature>
<dbReference type="OrthoDB" id="2444812at2759"/>